<comment type="caution">
    <text evidence="1">The sequence shown here is derived from an EMBL/GenBank/DDBJ whole genome shotgun (WGS) entry which is preliminary data.</text>
</comment>
<dbReference type="OrthoDB" id="2398579at2"/>
<evidence type="ECO:0000313" key="1">
    <source>
        <dbReference type="EMBL" id="PHK48656.1"/>
    </source>
</evidence>
<dbReference type="AlphaFoldDB" id="A0A2C6WLM1"/>
<name>A0A2C6WLM1_9STAP</name>
<protein>
    <submittedName>
        <fullName evidence="1">Uncharacterized protein</fullName>
    </submittedName>
</protein>
<proteinExistence type="predicted"/>
<sequence>MNPGYKNHFLEKENDKLIKFFVSQGINSPTETTLDAFMKQRVDANFDKVLNSLGMFTTNREKQAQYNYYVTQQKQNFIEIAQNDKIIKQNDEIISLLKKISNK</sequence>
<gene>
    <name evidence="1" type="ORF">BTJ66_12505</name>
</gene>
<dbReference type="Proteomes" id="UP000223828">
    <property type="component" value="Unassembled WGS sequence"/>
</dbReference>
<accession>A0A2C6WLM1</accession>
<dbReference type="EMBL" id="MRZN01000028">
    <property type="protein sequence ID" value="PHK48656.1"/>
    <property type="molecule type" value="Genomic_DNA"/>
</dbReference>
<organism evidence="1 2">
    <name type="scientific">Staphylococcus edaphicus</name>
    <dbReference type="NCBI Taxonomy" id="1955013"/>
    <lineage>
        <taxon>Bacteria</taxon>
        <taxon>Bacillati</taxon>
        <taxon>Bacillota</taxon>
        <taxon>Bacilli</taxon>
        <taxon>Bacillales</taxon>
        <taxon>Staphylococcaceae</taxon>
        <taxon>Staphylococcus</taxon>
    </lineage>
</organism>
<evidence type="ECO:0000313" key="2">
    <source>
        <dbReference type="Proteomes" id="UP000223828"/>
    </source>
</evidence>
<reference evidence="2" key="1">
    <citation type="submission" date="2017-10" db="EMBL/GenBank/DDBJ databases">
        <title>Staphylococcus edaphicus sp. nov., isolated in Antarctica, harbouring mecC gene and genomic islands essential in adaptation to extreme environment.</title>
        <authorList>
            <person name="Pantucek R."/>
            <person name="Sedlacek I."/>
            <person name="Indrakova A."/>
            <person name="Vrbovska V."/>
            <person name="Maslanova I."/>
            <person name="Kovarovic V."/>
            <person name="Svec P."/>
            <person name="Kralova S."/>
            <person name="Kristofova L."/>
            <person name="Keklakova J."/>
            <person name="Petras P."/>
            <person name="Doskar J."/>
        </authorList>
    </citation>
    <scope>NUCLEOTIDE SEQUENCE [LARGE SCALE GENOMIC DNA]</scope>
    <source>
        <strain evidence="2">CCM 5085</strain>
    </source>
</reference>